<dbReference type="PANTHER" id="PTHR42879:SF2">
    <property type="entry name" value="3-OXOACYL-[ACYL-CARRIER-PROTEIN] REDUCTASE FABG"/>
    <property type="match status" value="1"/>
</dbReference>
<organism evidence="2">
    <name type="scientific">marine metagenome</name>
    <dbReference type="NCBI Taxonomy" id="408172"/>
    <lineage>
        <taxon>unclassified sequences</taxon>
        <taxon>metagenomes</taxon>
        <taxon>ecological metagenomes</taxon>
    </lineage>
</organism>
<dbReference type="Gene3D" id="3.40.50.720">
    <property type="entry name" value="NAD(P)-binding Rossmann-like Domain"/>
    <property type="match status" value="1"/>
</dbReference>
<dbReference type="FunFam" id="3.40.50.720:FF:000084">
    <property type="entry name" value="Short-chain dehydrogenase reductase"/>
    <property type="match status" value="1"/>
</dbReference>
<reference evidence="2" key="1">
    <citation type="submission" date="2018-05" db="EMBL/GenBank/DDBJ databases">
        <authorList>
            <person name="Lanie J.A."/>
            <person name="Ng W.-L."/>
            <person name="Kazmierczak K.M."/>
            <person name="Andrzejewski T.M."/>
            <person name="Davidsen T.M."/>
            <person name="Wayne K.J."/>
            <person name="Tettelin H."/>
            <person name="Glass J.I."/>
            <person name="Rusch D."/>
            <person name="Podicherti R."/>
            <person name="Tsui H.-C.T."/>
            <person name="Winkler M.E."/>
        </authorList>
    </citation>
    <scope>NUCLEOTIDE SEQUENCE</scope>
</reference>
<dbReference type="Pfam" id="PF13561">
    <property type="entry name" value="adh_short_C2"/>
    <property type="match status" value="1"/>
</dbReference>
<dbReference type="InterPro" id="IPR050259">
    <property type="entry name" value="SDR"/>
</dbReference>
<comment type="similarity">
    <text evidence="1">Belongs to the short-chain dehydrogenases/reductases (SDR) family.</text>
</comment>
<dbReference type="InterPro" id="IPR020904">
    <property type="entry name" value="Sc_DH/Rdtase_CS"/>
</dbReference>
<dbReference type="AlphaFoldDB" id="A0A381NIY6"/>
<protein>
    <recommendedName>
        <fullName evidence="3">3-oxoacyl-ACP reductase</fullName>
    </recommendedName>
</protein>
<dbReference type="PRINTS" id="PR00080">
    <property type="entry name" value="SDRFAMILY"/>
</dbReference>
<dbReference type="EMBL" id="UINC01000352">
    <property type="protein sequence ID" value="SUZ53828.1"/>
    <property type="molecule type" value="Genomic_DNA"/>
</dbReference>
<evidence type="ECO:0008006" key="3">
    <source>
        <dbReference type="Google" id="ProtNLM"/>
    </source>
</evidence>
<proteinExistence type="inferred from homology"/>
<evidence type="ECO:0000256" key="1">
    <source>
        <dbReference type="ARBA" id="ARBA00006484"/>
    </source>
</evidence>
<dbReference type="InterPro" id="IPR002347">
    <property type="entry name" value="SDR_fam"/>
</dbReference>
<dbReference type="GO" id="GO:0032787">
    <property type="term" value="P:monocarboxylic acid metabolic process"/>
    <property type="evidence" value="ECO:0007669"/>
    <property type="project" value="UniProtKB-ARBA"/>
</dbReference>
<dbReference type="PROSITE" id="PS00061">
    <property type="entry name" value="ADH_SHORT"/>
    <property type="match status" value="1"/>
</dbReference>
<name>A0A381NIY6_9ZZZZ</name>
<accession>A0A381NIY6</accession>
<evidence type="ECO:0000313" key="2">
    <source>
        <dbReference type="EMBL" id="SUZ53828.1"/>
    </source>
</evidence>
<dbReference type="InterPro" id="IPR036291">
    <property type="entry name" value="NAD(P)-bd_dom_sf"/>
</dbReference>
<dbReference type="SUPFAM" id="SSF51735">
    <property type="entry name" value="NAD(P)-binding Rossmann-fold domains"/>
    <property type="match status" value="1"/>
</dbReference>
<dbReference type="PANTHER" id="PTHR42879">
    <property type="entry name" value="3-OXOACYL-(ACYL-CARRIER-PROTEIN) REDUCTASE"/>
    <property type="match status" value="1"/>
</dbReference>
<dbReference type="PRINTS" id="PR00081">
    <property type="entry name" value="GDHRDH"/>
</dbReference>
<gene>
    <name evidence="2" type="ORF">METZ01_LOCUS6682</name>
</gene>
<sequence>MSRSVEGHVVLVTGAGSGIGRATAHLFADEGARVAVTDLDAASSDDVAAEVTAAGGDARAWALDVTDAAAVQGVVADVAAWGGGLDVLVNNAGASVGHPIDHDDFEEAWDFGIDLLLTSLTRTIRAALPHLRQAAAGRIVNISSTEGVGGSANISAYTAAKHGVIGLTRSLAVELGESGITVNAVCPGPIHTGITSAIPEEMKAKFARRTVPVRRYGEPEEIAHGILHLALPASSYITGHALLVDGGMTIKNN</sequence>